<evidence type="ECO:0000313" key="4">
    <source>
        <dbReference type="Proteomes" id="UP000247634"/>
    </source>
</evidence>
<feature type="transmembrane region" description="Helical" evidence="1">
    <location>
        <begin position="261"/>
        <end position="277"/>
    </location>
</feature>
<organism evidence="3 4">
    <name type="scientific">Streptomyces actuosus</name>
    <dbReference type="NCBI Taxonomy" id="1885"/>
    <lineage>
        <taxon>Bacteria</taxon>
        <taxon>Bacillati</taxon>
        <taxon>Actinomycetota</taxon>
        <taxon>Actinomycetes</taxon>
        <taxon>Kitasatosporales</taxon>
        <taxon>Streptomycetaceae</taxon>
        <taxon>Streptomyces</taxon>
    </lineage>
</organism>
<keyword evidence="3" id="KW-0012">Acyltransferase</keyword>
<dbReference type="AlphaFoldDB" id="A0A2U9P6X3"/>
<feature type="transmembrane region" description="Helical" evidence="1">
    <location>
        <begin position="173"/>
        <end position="191"/>
    </location>
</feature>
<keyword evidence="1" id="KW-0472">Membrane</keyword>
<sequence>MARLCGLPPTLVDLSMTTTPEVAARQAQVDSPPSRASPVTPLPTRLASLTSLRFFAAFAVFTHHFNGISAGGGVWHVPMIFPYSKIGVHGVTFFFVLSGFLLTWSHKPGAAKKVFYWRRVGRIYPAHFVAAGLALLVFYGMGTDRTDLFSVVTSLLLVQTWFPHVVPNLPGNPVTWTLSVELLFYALFPLCIGRLRRMRTRGLALLTFAGLAGMWAVNCFADHYLNHHDAFWVMRHPIVYLPQFLIGVTFAIALRRGHRVPLRPFAAVLLILAYTVVYTRADDWAGKFVAHQMETTVRPVVAILSVLLIAACVQNEAAGRSRLLTKRYLILLGASSYAFYLVHQTVNQFIRLYWRGHPDSNEAIVYLLGVFLISQALAWLLYRYVEEPAQVWWSKRGPKSRPRPAVTTAA</sequence>
<dbReference type="KEGG" id="sact:DMT42_23500"/>
<gene>
    <name evidence="3" type="ORF">DMT42_23500</name>
</gene>
<dbReference type="Pfam" id="PF01757">
    <property type="entry name" value="Acyl_transf_3"/>
    <property type="match status" value="1"/>
</dbReference>
<feature type="domain" description="Acyltransferase 3" evidence="2">
    <location>
        <begin position="47"/>
        <end position="383"/>
    </location>
</feature>
<accession>A0A2U9P6X3</accession>
<feature type="transmembrane region" description="Helical" evidence="1">
    <location>
        <begin position="363"/>
        <end position="382"/>
    </location>
</feature>
<keyword evidence="1" id="KW-0812">Transmembrane</keyword>
<keyword evidence="3" id="KW-0808">Transferase</keyword>
<dbReference type="GO" id="GO:0000271">
    <property type="term" value="P:polysaccharide biosynthetic process"/>
    <property type="evidence" value="ECO:0007669"/>
    <property type="project" value="TreeGrafter"/>
</dbReference>
<evidence type="ECO:0000259" key="2">
    <source>
        <dbReference type="Pfam" id="PF01757"/>
    </source>
</evidence>
<dbReference type="PANTHER" id="PTHR23028:SF53">
    <property type="entry name" value="ACYL_TRANSF_3 DOMAIN-CONTAINING PROTEIN"/>
    <property type="match status" value="1"/>
</dbReference>
<dbReference type="Proteomes" id="UP000247634">
    <property type="component" value="Chromosome"/>
</dbReference>
<feature type="transmembrane region" description="Helical" evidence="1">
    <location>
        <begin position="327"/>
        <end position="343"/>
    </location>
</feature>
<feature type="transmembrane region" description="Helical" evidence="1">
    <location>
        <begin position="54"/>
        <end position="74"/>
    </location>
</feature>
<keyword evidence="4" id="KW-1185">Reference proteome</keyword>
<feature type="transmembrane region" description="Helical" evidence="1">
    <location>
        <begin position="297"/>
        <end position="315"/>
    </location>
</feature>
<feature type="transmembrane region" description="Helical" evidence="1">
    <location>
        <begin position="124"/>
        <end position="141"/>
    </location>
</feature>
<dbReference type="EMBL" id="CP029788">
    <property type="protein sequence ID" value="AWT44964.1"/>
    <property type="molecule type" value="Genomic_DNA"/>
</dbReference>
<feature type="transmembrane region" description="Helical" evidence="1">
    <location>
        <begin position="86"/>
        <end position="104"/>
    </location>
</feature>
<dbReference type="OrthoDB" id="9796461at2"/>
<dbReference type="InterPro" id="IPR050879">
    <property type="entry name" value="Acyltransferase_3"/>
</dbReference>
<feature type="transmembrane region" description="Helical" evidence="1">
    <location>
        <begin position="237"/>
        <end position="254"/>
    </location>
</feature>
<name>A0A2U9P6X3_STRAS</name>
<feature type="transmembrane region" description="Helical" evidence="1">
    <location>
        <begin position="203"/>
        <end position="225"/>
    </location>
</feature>
<protein>
    <submittedName>
        <fullName evidence="3">Acyltransferase</fullName>
    </submittedName>
</protein>
<reference evidence="3 4" key="1">
    <citation type="submission" date="2018-06" db="EMBL/GenBank/DDBJ databases">
        <title>The complete genome sequence of a nosiheptide producer Streptomyces actuosus ATCC 25421: deducing the ability of producing a new class III lantibiotics.</title>
        <authorList>
            <person name="Liu W."/>
            <person name="Sun F."/>
            <person name="Hu Y."/>
        </authorList>
    </citation>
    <scope>NUCLEOTIDE SEQUENCE [LARGE SCALE GENOMIC DNA]</scope>
    <source>
        <strain evidence="3 4">ATCC 25421</strain>
    </source>
</reference>
<proteinExistence type="predicted"/>
<dbReference type="PANTHER" id="PTHR23028">
    <property type="entry name" value="ACETYLTRANSFERASE"/>
    <property type="match status" value="1"/>
</dbReference>
<keyword evidence="1" id="KW-1133">Transmembrane helix</keyword>
<dbReference type="GO" id="GO:0016020">
    <property type="term" value="C:membrane"/>
    <property type="evidence" value="ECO:0007669"/>
    <property type="project" value="TreeGrafter"/>
</dbReference>
<evidence type="ECO:0000313" key="3">
    <source>
        <dbReference type="EMBL" id="AWT44964.1"/>
    </source>
</evidence>
<evidence type="ECO:0000256" key="1">
    <source>
        <dbReference type="SAM" id="Phobius"/>
    </source>
</evidence>
<dbReference type="InterPro" id="IPR002656">
    <property type="entry name" value="Acyl_transf_3_dom"/>
</dbReference>
<dbReference type="GO" id="GO:0016747">
    <property type="term" value="F:acyltransferase activity, transferring groups other than amino-acyl groups"/>
    <property type="evidence" value="ECO:0007669"/>
    <property type="project" value="InterPro"/>
</dbReference>